<comment type="similarity">
    <text evidence="1 2">Belongs to the anti-sigma-factor antagonist family.</text>
</comment>
<dbReference type="Gene3D" id="3.30.750.24">
    <property type="entry name" value="STAS domain"/>
    <property type="match status" value="1"/>
</dbReference>
<evidence type="ECO:0000256" key="2">
    <source>
        <dbReference type="RuleBase" id="RU003749"/>
    </source>
</evidence>
<proteinExistence type="inferred from homology"/>
<accession>A0AB39P1C8</accession>
<feature type="region of interest" description="Disordered" evidence="3">
    <location>
        <begin position="1"/>
        <end position="25"/>
    </location>
</feature>
<dbReference type="PANTHER" id="PTHR33495">
    <property type="entry name" value="ANTI-SIGMA FACTOR ANTAGONIST TM_1081-RELATED-RELATED"/>
    <property type="match status" value="1"/>
</dbReference>
<dbReference type="PROSITE" id="PS50801">
    <property type="entry name" value="STAS"/>
    <property type="match status" value="1"/>
</dbReference>
<organism evidence="5">
    <name type="scientific">Streptomyces sp. R21</name>
    <dbReference type="NCBI Taxonomy" id="3238627"/>
    <lineage>
        <taxon>Bacteria</taxon>
        <taxon>Bacillati</taxon>
        <taxon>Actinomycetota</taxon>
        <taxon>Actinomycetes</taxon>
        <taxon>Kitasatosporales</taxon>
        <taxon>Streptomycetaceae</taxon>
        <taxon>Streptomyces</taxon>
    </lineage>
</organism>
<feature type="domain" description="STAS" evidence="4">
    <location>
        <begin position="27"/>
        <end position="136"/>
    </location>
</feature>
<dbReference type="Pfam" id="PF01740">
    <property type="entry name" value="STAS"/>
    <property type="match status" value="1"/>
</dbReference>
<dbReference type="EMBL" id="CP163435">
    <property type="protein sequence ID" value="XDQ23541.1"/>
    <property type="molecule type" value="Genomic_DNA"/>
</dbReference>
<dbReference type="NCBIfam" id="TIGR00377">
    <property type="entry name" value="ant_ant_sig"/>
    <property type="match status" value="1"/>
</dbReference>
<evidence type="ECO:0000256" key="1">
    <source>
        <dbReference type="ARBA" id="ARBA00009013"/>
    </source>
</evidence>
<evidence type="ECO:0000259" key="4">
    <source>
        <dbReference type="PROSITE" id="PS50801"/>
    </source>
</evidence>
<evidence type="ECO:0000313" key="5">
    <source>
        <dbReference type="EMBL" id="XDQ23541.1"/>
    </source>
</evidence>
<evidence type="ECO:0000256" key="3">
    <source>
        <dbReference type="SAM" id="MobiDB-lite"/>
    </source>
</evidence>
<dbReference type="InterPro" id="IPR036513">
    <property type="entry name" value="STAS_dom_sf"/>
</dbReference>
<dbReference type="CDD" id="cd07043">
    <property type="entry name" value="STAS_anti-anti-sigma_factors"/>
    <property type="match status" value="1"/>
</dbReference>
<sequence length="137" mass="14676">MDLQGTNAAPGQRDDDSAPGGPQAPFRHARSYLDHGITVVELHGAIDLSTVPEVRAHADAATAGQGAQVIVDLRPVEFLDCATLGLLCRARRRALERGGHLALVCVRPWHLRILKAAGLSELFAPLATVQDALHHTR</sequence>
<dbReference type="SUPFAM" id="SSF52091">
    <property type="entry name" value="SpoIIaa-like"/>
    <property type="match status" value="1"/>
</dbReference>
<gene>
    <name evidence="5" type="ORF">AB5J56_01950</name>
</gene>
<dbReference type="InterPro" id="IPR003658">
    <property type="entry name" value="Anti-sigma_ant"/>
</dbReference>
<dbReference type="RefSeq" id="WP_369229357.1">
    <property type="nucleotide sequence ID" value="NZ_CP163435.1"/>
</dbReference>
<dbReference type="AlphaFoldDB" id="A0AB39P1C8"/>
<reference evidence="5" key="1">
    <citation type="submission" date="2024-07" db="EMBL/GenBank/DDBJ databases">
        <authorList>
            <person name="Yu S.T."/>
        </authorList>
    </citation>
    <scope>NUCLEOTIDE SEQUENCE</scope>
    <source>
        <strain evidence="5">R21</strain>
    </source>
</reference>
<name>A0AB39P1C8_9ACTN</name>
<dbReference type="PANTHER" id="PTHR33495:SF2">
    <property type="entry name" value="ANTI-SIGMA FACTOR ANTAGONIST TM_1081-RELATED"/>
    <property type="match status" value="1"/>
</dbReference>
<dbReference type="GO" id="GO:0043856">
    <property type="term" value="F:anti-sigma factor antagonist activity"/>
    <property type="evidence" value="ECO:0007669"/>
    <property type="project" value="InterPro"/>
</dbReference>
<dbReference type="InterPro" id="IPR002645">
    <property type="entry name" value="STAS_dom"/>
</dbReference>
<protein>
    <recommendedName>
        <fullName evidence="2">Anti-sigma factor antagonist</fullName>
    </recommendedName>
</protein>